<evidence type="ECO:0000256" key="2">
    <source>
        <dbReference type="SAM" id="MobiDB-lite"/>
    </source>
</evidence>
<comment type="caution">
    <text evidence="4">The sequence shown here is derived from an EMBL/GenBank/DDBJ whole genome shotgun (WGS) entry which is preliminary data.</text>
</comment>
<proteinExistence type="predicted"/>
<keyword evidence="5" id="KW-1185">Reference proteome</keyword>
<dbReference type="EMBL" id="MCFA01000192">
    <property type="protein sequence ID" value="ORX99815.1"/>
    <property type="molecule type" value="Genomic_DNA"/>
</dbReference>
<dbReference type="Proteomes" id="UP000193144">
    <property type="component" value="Unassembled WGS sequence"/>
</dbReference>
<organism evidence="4 5">
    <name type="scientific">Clohesyomyces aquaticus</name>
    <dbReference type="NCBI Taxonomy" id="1231657"/>
    <lineage>
        <taxon>Eukaryota</taxon>
        <taxon>Fungi</taxon>
        <taxon>Dikarya</taxon>
        <taxon>Ascomycota</taxon>
        <taxon>Pezizomycotina</taxon>
        <taxon>Dothideomycetes</taxon>
        <taxon>Pleosporomycetidae</taxon>
        <taxon>Pleosporales</taxon>
        <taxon>Lindgomycetaceae</taxon>
        <taxon>Clohesyomyces</taxon>
    </lineage>
</organism>
<reference evidence="4 5" key="1">
    <citation type="submission" date="2016-07" db="EMBL/GenBank/DDBJ databases">
        <title>Pervasive Adenine N6-methylation of Active Genes in Fungi.</title>
        <authorList>
            <consortium name="DOE Joint Genome Institute"/>
            <person name="Mondo S.J."/>
            <person name="Dannebaum R.O."/>
            <person name="Kuo R.C."/>
            <person name="Labutti K."/>
            <person name="Haridas S."/>
            <person name="Kuo A."/>
            <person name="Salamov A."/>
            <person name="Ahrendt S.R."/>
            <person name="Lipzen A."/>
            <person name="Sullivan W."/>
            <person name="Andreopoulos W.B."/>
            <person name="Clum A."/>
            <person name="Lindquist E."/>
            <person name="Daum C."/>
            <person name="Ramamoorthy G.K."/>
            <person name="Gryganskyi A."/>
            <person name="Culley D."/>
            <person name="Magnuson J.K."/>
            <person name="James T.Y."/>
            <person name="O'Malley M.A."/>
            <person name="Stajich J.E."/>
            <person name="Spatafora J.W."/>
            <person name="Visel A."/>
            <person name="Grigoriev I.V."/>
        </authorList>
    </citation>
    <scope>NUCLEOTIDE SEQUENCE [LARGE SCALE GENOMIC DNA]</scope>
    <source>
        <strain evidence="4 5">CBS 115471</strain>
    </source>
</reference>
<keyword evidence="1" id="KW-0863">Zinc-finger</keyword>
<name>A0A1Y1YPC0_9PLEO</name>
<dbReference type="InterPro" id="IPR007527">
    <property type="entry name" value="Znf_SWIM"/>
</dbReference>
<accession>A0A1Y1YPC0</accession>
<evidence type="ECO:0000313" key="5">
    <source>
        <dbReference type="Proteomes" id="UP000193144"/>
    </source>
</evidence>
<keyword evidence="1" id="KW-0479">Metal-binding</keyword>
<dbReference type="OrthoDB" id="5413281at2759"/>
<dbReference type="AlphaFoldDB" id="A0A1Y1YPC0"/>
<protein>
    <recommendedName>
        <fullName evidence="3">SWIM-type domain-containing protein</fullName>
    </recommendedName>
</protein>
<feature type="domain" description="SWIM-type" evidence="3">
    <location>
        <begin position="218"/>
        <end position="288"/>
    </location>
</feature>
<evidence type="ECO:0000259" key="3">
    <source>
        <dbReference type="PROSITE" id="PS50966"/>
    </source>
</evidence>
<keyword evidence="1" id="KW-0862">Zinc</keyword>
<gene>
    <name evidence="4" type="ORF">BCR34DRAFT_592802</name>
</gene>
<sequence length="315" mass="33674">MSAAVTAVLPSSRTFITNLINALALSHHPTLPSASENAEAGYIANNTAPASSENPLISAPESVRKQILALHVLFPNELLPALDLLDRRLVTRLLVHEPDAREDEGAGDEDRDGDNGRAENAETGRVDAAQDPDPALRNVTVEAQEDGMSASAPTRAEHTYRGKLGTHSDGTDTLMSEPGVQLALPYTDSTQAHTIYYVRSAQPRSSRYTSSYDTTTSYEVRLNAWNCSCPAFAFSAFPATSTSTVIPPPSPSSFTEGKHTEWCFGGLSLGSGIPPVCKHLLACVLVERGGYFEKCVLERRVCGAEAAGWAAGWGD</sequence>
<feature type="region of interest" description="Disordered" evidence="2">
    <location>
        <begin position="100"/>
        <end position="135"/>
    </location>
</feature>
<feature type="compositionally biased region" description="Basic and acidic residues" evidence="2">
    <location>
        <begin position="113"/>
        <end position="125"/>
    </location>
</feature>
<dbReference type="GO" id="GO:0008270">
    <property type="term" value="F:zinc ion binding"/>
    <property type="evidence" value="ECO:0007669"/>
    <property type="project" value="UniProtKB-KW"/>
</dbReference>
<evidence type="ECO:0000256" key="1">
    <source>
        <dbReference type="PROSITE-ProRule" id="PRU00325"/>
    </source>
</evidence>
<evidence type="ECO:0000313" key="4">
    <source>
        <dbReference type="EMBL" id="ORX99815.1"/>
    </source>
</evidence>
<feature type="compositionally biased region" description="Acidic residues" evidence="2">
    <location>
        <begin position="100"/>
        <end position="112"/>
    </location>
</feature>
<dbReference type="STRING" id="1231657.A0A1Y1YPC0"/>
<dbReference type="PROSITE" id="PS50966">
    <property type="entry name" value="ZF_SWIM"/>
    <property type="match status" value="1"/>
</dbReference>